<evidence type="ECO:0000259" key="11">
    <source>
        <dbReference type="PROSITE" id="PS51030"/>
    </source>
</evidence>
<dbReference type="Gene3D" id="1.10.565.10">
    <property type="entry name" value="Retinoid X Receptor"/>
    <property type="match status" value="1"/>
</dbReference>
<keyword evidence="2 10" id="KW-0479">Metal-binding</keyword>
<dbReference type="SMART" id="SM00430">
    <property type="entry name" value="HOLI"/>
    <property type="match status" value="1"/>
</dbReference>
<evidence type="ECO:0000256" key="2">
    <source>
        <dbReference type="ARBA" id="ARBA00022723"/>
    </source>
</evidence>
<dbReference type="SUPFAM" id="SSF57716">
    <property type="entry name" value="Glucocorticoid receptor-like (DNA-binding domain)"/>
    <property type="match status" value="1"/>
</dbReference>
<dbReference type="Pfam" id="PF00104">
    <property type="entry name" value="Hormone_recep"/>
    <property type="match status" value="1"/>
</dbReference>
<comment type="subcellular location">
    <subcellularLocation>
        <location evidence="1 10">Nucleus</location>
    </subcellularLocation>
</comment>
<dbReference type="GO" id="GO:0005634">
    <property type="term" value="C:nucleus"/>
    <property type="evidence" value="ECO:0007669"/>
    <property type="project" value="UniProtKB-SubCell"/>
</dbReference>
<dbReference type="InterPro" id="IPR001628">
    <property type="entry name" value="Znf_hrmn_rcpt"/>
</dbReference>
<evidence type="ECO:0000256" key="1">
    <source>
        <dbReference type="ARBA" id="ARBA00004123"/>
    </source>
</evidence>
<evidence type="ECO:0000256" key="6">
    <source>
        <dbReference type="ARBA" id="ARBA00023125"/>
    </source>
</evidence>
<dbReference type="AlphaFoldDB" id="A0A5E4MYX2"/>
<evidence type="ECO:0000259" key="12">
    <source>
        <dbReference type="PROSITE" id="PS51843"/>
    </source>
</evidence>
<dbReference type="Pfam" id="PF00105">
    <property type="entry name" value="zf-C4"/>
    <property type="match status" value="1"/>
</dbReference>
<proteinExistence type="inferred from homology"/>
<reference evidence="13 14" key="1">
    <citation type="submission" date="2019-08" db="EMBL/GenBank/DDBJ databases">
        <authorList>
            <person name="Alioto T."/>
            <person name="Alioto T."/>
            <person name="Gomez Garrido J."/>
        </authorList>
    </citation>
    <scope>NUCLEOTIDE SEQUENCE [LARGE SCALE GENOMIC DNA]</scope>
</reference>
<dbReference type="SMART" id="SM00399">
    <property type="entry name" value="ZnF_C4"/>
    <property type="match status" value="1"/>
</dbReference>
<dbReference type="EMBL" id="CABPRJ010001449">
    <property type="protein sequence ID" value="VVC37559.1"/>
    <property type="molecule type" value="Genomic_DNA"/>
</dbReference>
<dbReference type="Gene3D" id="3.30.50.10">
    <property type="entry name" value="Erythroid Transcription Factor GATA-1, subunit A"/>
    <property type="match status" value="1"/>
</dbReference>
<dbReference type="InterPro" id="IPR001723">
    <property type="entry name" value="Nuclear_hrmn_rcpt"/>
</dbReference>
<accession>A0A5E4MYX2</accession>
<organism evidence="13 14">
    <name type="scientific">Cinara cedri</name>
    <dbReference type="NCBI Taxonomy" id="506608"/>
    <lineage>
        <taxon>Eukaryota</taxon>
        <taxon>Metazoa</taxon>
        <taxon>Ecdysozoa</taxon>
        <taxon>Arthropoda</taxon>
        <taxon>Hexapoda</taxon>
        <taxon>Insecta</taxon>
        <taxon>Pterygota</taxon>
        <taxon>Neoptera</taxon>
        <taxon>Paraneoptera</taxon>
        <taxon>Hemiptera</taxon>
        <taxon>Sternorrhyncha</taxon>
        <taxon>Aphidomorpha</taxon>
        <taxon>Aphidoidea</taxon>
        <taxon>Aphididae</taxon>
        <taxon>Lachninae</taxon>
        <taxon>Cinara</taxon>
    </lineage>
</organism>
<evidence type="ECO:0000256" key="8">
    <source>
        <dbReference type="ARBA" id="ARBA00023170"/>
    </source>
</evidence>
<evidence type="ECO:0000256" key="10">
    <source>
        <dbReference type="RuleBase" id="RU004334"/>
    </source>
</evidence>
<dbReference type="InterPro" id="IPR013088">
    <property type="entry name" value="Znf_NHR/GATA"/>
</dbReference>
<dbReference type="SUPFAM" id="SSF48508">
    <property type="entry name" value="Nuclear receptor ligand-binding domain"/>
    <property type="match status" value="1"/>
</dbReference>
<dbReference type="PRINTS" id="PR00398">
    <property type="entry name" value="STRDHORMONER"/>
</dbReference>
<evidence type="ECO:0000256" key="5">
    <source>
        <dbReference type="ARBA" id="ARBA00023015"/>
    </source>
</evidence>
<evidence type="ECO:0000256" key="9">
    <source>
        <dbReference type="ARBA" id="ARBA00023242"/>
    </source>
</evidence>
<gene>
    <name evidence="13" type="ORF">CINCED_3A015198</name>
</gene>
<sequence length="473" mass="54476">MNIDEIIGNDKMHSFCLPVETCVVCGDRASGRHYGAISCEGCKGFFKRSIRKQLGYQCRGTKMCEVTKNHRNRCQYCRLQKCLSMGMRSDSVQHERKPVSDRIESIHMSSSPDNNNTPSFTYGNNSFIKTEMPFIKNDLHYIKTEMPYIGQRNIFTDQTGMHLLKPPSENDSSLRNQNYMDYYIGEDEESSTSLSPNNENDIKQFSHDNKNILILALDSMVNITQQNSNGTDSLYENEMPSYKVLDINEDVMPADNVNFPFQSPAPKYAYLNLHFICESASRLLFLSINWVQNLPVFQLLSFEIQLSLLKNSWSQLFILGLTQCAQVLSLIPVLSSMISHLQSEEIIISTKAKELINYLNIIQDYIIEMENIKVNQFEYAYLKLISLFNTDNPSERQQLYKLQDKAIKELKHHLIKECTDEHRIVILLLRLPTLRSLQPNIIEEIFFSSLLGSFQIDTIIPQILKLKGTDINV</sequence>
<keyword evidence="9 10" id="KW-0539">Nucleus</keyword>
<keyword evidence="8 10" id="KW-0675">Receptor</keyword>
<evidence type="ECO:0000256" key="4">
    <source>
        <dbReference type="ARBA" id="ARBA00022833"/>
    </source>
</evidence>
<feature type="domain" description="Nuclear receptor" evidence="11">
    <location>
        <begin position="19"/>
        <end position="94"/>
    </location>
</feature>
<keyword evidence="14" id="KW-1185">Reference proteome</keyword>
<dbReference type="GO" id="GO:0043565">
    <property type="term" value="F:sequence-specific DNA binding"/>
    <property type="evidence" value="ECO:0007669"/>
    <property type="project" value="InterPro"/>
</dbReference>
<evidence type="ECO:0000256" key="3">
    <source>
        <dbReference type="ARBA" id="ARBA00022771"/>
    </source>
</evidence>
<dbReference type="OrthoDB" id="40902at2759"/>
<evidence type="ECO:0000313" key="14">
    <source>
        <dbReference type="Proteomes" id="UP000325440"/>
    </source>
</evidence>
<keyword evidence="7 10" id="KW-0804">Transcription</keyword>
<keyword evidence="5 10" id="KW-0805">Transcription regulation</keyword>
<dbReference type="Proteomes" id="UP000325440">
    <property type="component" value="Unassembled WGS sequence"/>
</dbReference>
<comment type="similarity">
    <text evidence="10">Belongs to the nuclear hormone receptor family.</text>
</comment>
<dbReference type="GO" id="GO:0003700">
    <property type="term" value="F:DNA-binding transcription factor activity"/>
    <property type="evidence" value="ECO:0007669"/>
    <property type="project" value="InterPro"/>
</dbReference>
<keyword evidence="4 10" id="KW-0862">Zinc</keyword>
<dbReference type="PROSITE" id="PS51843">
    <property type="entry name" value="NR_LBD"/>
    <property type="match status" value="1"/>
</dbReference>
<name>A0A5E4MYX2_9HEMI</name>
<keyword evidence="6 10" id="KW-0238">DNA-binding</keyword>
<dbReference type="InterPro" id="IPR050274">
    <property type="entry name" value="Nuclear_hormone_rcpt_NR2"/>
</dbReference>
<evidence type="ECO:0000313" key="13">
    <source>
        <dbReference type="EMBL" id="VVC37559.1"/>
    </source>
</evidence>
<dbReference type="FunFam" id="3.30.50.10:FF:000015">
    <property type="entry name" value="Nuclear receptor subfamily 2, group C, member 1"/>
    <property type="match status" value="1"/>
</dbReference>
<dbReference type="PRINTS" id="PR00047">
    <property type="entry name" value="STROIDFINGER"/>
</dbReference>
<dbReference type="PANTHER" id="PTHR24083">
    <property type="entry name" value="NUCLEAR HORMONE RECEPTOR"/>
    <property type="match status" value="1"/>
</dbReference>
<evidence type="ECO:0000256" key="7">
    <source>
        <dbReference type="ARBA" id="ARBA00023163"/>
    </source>
</evidence>
<dbReference type="InterPro" id="IPR035500">
    <property type="entry name" value="NHR-like_dom_sf"/>
</dbReference>
<feature type="domain" description="NR LBD" evidence="12">
    <location>
        <begin position="236"/>
        <end position="467"/>
    </location>
</feature>
<protein>
    <submittedName>
        <fullName evidence="13">Zinc finger, nuclear hormone receptor-type,Nuclear hormone receptor, ligand-binding</fullName>
    </submittedName>
</protein>
<dbReference type="PROSITE" id="PS00031">
    <property type="entry name" value="NUCLEAR_REC_DBD_1"/>
    <property type="match status" value="1"/>
</dbReference>
<dbReference type="GO" id="GO:0008270">
    <property type="term" value="F:zinc ion binding"/>
    <property type="evidence" value="ECO:0007669"/>
    <property type="project" value="UniProtKB-KW"/>
</dbReference>
<dbReference type="InterPro" id="IPR000536">
    <property type="entry name" value="Nucl_hrmn_rcpt_lig-bd"/>
</dbReference>
<dbReference type="PROSITE" id="PS51030">
    <property type="entry name" value="NUCLEAR_REC_DBD_2"/>
    <property type="match status" value="1"/>
</dbReference>
<keyword evidence="3 10" id="KW-0863">Zinc-finger</keyword>